<feature type="domain" description="YgjP-like metallopeptidase" evidence="1">
    <location>
        <begin position="94"/>
        <end position="154"/>
    </location>
</feature>
<keyword evidence="3" id="KW-1185">Reference proteome</keyword>
<proteinExistence type="predicted"/>
<evidence type="ECO:0000313" key="3">
    <source>
        <dbReference type="Proteomes" id="UP000316798"/>
    </source>
</evidence>
<dbReference type="OrthoDB" id="9000630at2"/>
<sequence length="180" mass="20378">MQNLKYLSGYPDDVKAQVHRLVQQSRLGELLLKKYRTPAHGVRTDRALYDYVMALKNDFLRSSDPLSKVAFDSKLHVIQNALGTHSTVSRVQGGKLKSKREIRVATLFRDAPAGFLKMIAVHELAHIKEKQHDKAFYQLCTHMEPDYHQLEFDLRLYLTHLDLVGPLAWPGAAGAEASGQ</sequence>
<protein>
    <submittedName>
        <fullName evidence="2">M48 family peptidase</fullName>
    </submittedName>
</protein>
<gene>
    <name evidence="2" type="ORF">EUB48_17405</name>
</gene>
<dbReference type="EMBL" id="CP035503">
    <property type="protein sequence ID" value="QDL38865.1"/>
    <property type="molecule type" value="Genomic_DNA"/>
</dbReference>
<dbReference type="InterPro" id="IPR053136">
    <property type="entry name" value="UTP_pyrophosphatase-like"/>
</dbReference>
<dbReference type="RefSeq" id="WP_142820304.1">
    <property type="nucleotide sequence ID" value="NZ_CP035503.1"/>
</dbReference>
<dbReference type="Gene3D" id="3.30.2010.10">
    <property type="entry name" value="Metalloproteases ('zincins'), catalytic domain"/>
    <property type="match status" value="1"/>
</dbReference>
<evidence type="ECO:0000259" key="1">
    <source>
        <dbReference type="Pfam" id="PF01863"/>
    </source>
</evidence>
<dbReference type="AlphaFoldDB" id="A0A515DEP1"/>
<dbReference type="Proteomes" id="UP000316798">
    <property type="component" value="Chromosome"/>
</dbReference>
<accession>A0A515DEP1</accession>
<dbReference type="PANTHER" id="PTHR30399">
    <property type="entry name" value="UNCHARACTERIZED PROTEIN YGJP"/>
    <property type="match status" value="1"/>
</dbReference>
<name>A0A515DEP1_9BURK</name>
<reference evidence="2 3" key="1">
    <citation type="submission" date="2019-01" db="EMBL/GenBank/DDBJ databases">
        <title>Genomic insights into a novel species Rhodoferax sp.</title>
        <authorList>
            <person name="Jin L."/>
        </authorList>
    </citation>
    <scope>NUCLEOTIDE SEQUENCE [LARGE SCALE GENOMIC DNA]</scope>
    <source>
        <strain evidence="2 3">CHu59-6-5</strain>
    </source>
</reference>
<organism evidence="2 3">
    <name type="scientific">Rhodoferax sediminis</name>
    <dbReference type="NCBI Taxonomy" id="2509614"/>
    <lineage>
        <taxon>Bacteria</taxon>
        <taxon>Pseudomonadati</taxon>
        <taxon>Pseudomonadota</taxon>
        <taxon>Betaproteobacteria</taxon>
        <taxon>Burkholderiales</taxon>
        <taxon>Comamonadaceae</taxon>
        <taxon>Rhodoferax</taxon>
    </lineage>
</organism>
<dbReference type="PANTHER" id="PTHR30399:SF1">
    <property type="entry name" value="UTP PYROPHOSPHATASE"/>
    <property type="match status" value="1"/>
</dbReference>
<dbReference type="Pfam" id="PF01863">
    <property type="entry name" value="YgjP-like"/>
    <property type="match status" value="1"/>
</dbReference>
<dbReference type="KEGG" id="rhf:EUB48_17405"/>
<evidence type="ECO:0000313" key="2">
    <source>
        <dbReference type="EMBL" id="QDL38865.1"/>
    </source>
</evidence>
<dbReference type="InterPro" id="IPR002725">
    <property type="entry name" value="YgjP-like_metallopeptidase"/>
</dbReference>